<dbReference type="SUPFAM" id="SSF55961">
    <property type="entry name" value="Bet v1-like"/>
    <property type="match status" value="1"/>
</dbReference>
<dbReference type="InterPro" id="IPR044996">
    <property type="entry name" value="COQ10-like"/>
</dbReference>
<comment type="function">
    <text evidence="3">Required for the function of coenzyme Q in the respiratory chain. May serve as a chaperone or may be involved in the transport of Q6 from its site of synthesis to the catalytic sites of the respiratory complexes.</text>
</comment>
<dbReference type="STRING" id="1296100.A0A1B9FUV1"/>
<evidence type="ECO:0000256" key="1">
    <source>
        <dbReference type="ARBA" id="ARBA00006885"/>
    </source>
</evidence>
<dbReference type="Gene3D" id="3.30.530.20">
    <property type="match status" value="1"/>
</dbReference>
<dbReference type="GO" id="GO:0048039">
    <property type="term" value="F:ubiquinone binding"/>
    <property type="evidence" value="ECO:0007669"/>
    <property type="project" value="InterPro"/>
</dbReference>
<dbReference type="EMBL" id="CP144548">
    <property type="protein sequence ID" value="WVW87000.1"/>
    <property type="molecule type" value="Genomic_DNA"/>
</dbReference>
<dbReference type="CDD" id="cd07813">
    <property type="entry name" value="COQ10p_like"/>
    <property type="match status" value="1"/>
</dbReference>
<feature type="compositionally biased region" description="Low complexity" evidence="4">
    <location>
        <begin position="22"/>
        <end position="44"/>
    </location>
</feature>
<reference evidence="7" key="4">
    <citation type="submission" date="2024-02" db="EMBL/GenBank/DDBJ databases">
        <title>Comparative genomics of Cryptococcus and Kwoniella reveals pathogenesis evolution and contrasting modes of karyotype evolution via chromosome fusion or intercentromeric recombination.</title>
        <authorList>
            <person name="Coelho M.A."/>
            <person name="David-Palma M."/>
            <person name="Shea T."/>
            <person name="Bowers K."/>
            <person name="McGinley-Smith S."/>
            <person name="Mohammad A.W."/>
            <person name="Gnirke A."/>
            <person name="Yurkov A.M."/>
            <person name="Nowrousian M."/>
            <person name="Sun S."/>
            <person name="Cuomo C.A."/>
            <person name="Heitman J."/>
        </authorList>
    </citation>
    <scope>NUCLEOTIDE SEQUENCE</scope>
    <source>
        <strain evidence="7">CBS 10118</strain>
    </source>
</reference>
<organism evidence="6">
    <name type="scientific">Kwoniella bestiolae CBS 10118</name>
    <dbReference type="NCBI Taxonomy" id="1296100"/>
    <lineage>
        <taxon>Eukaryota</taxon>
        <taxon>Fungi</taxon>
        <taxon>Dikarya</taxon>
        <taxon>Basidiomycota</taxon>
        <taxon>Agaricomycotina</taxon>
        <taxon>Tremellomycetes</taxon>
        <taxon>Tremellales</taxon>
        <taxon>Cryptococcaceae</taxon>
        <taxon>Kwoniella</taxon>
    </lineage>
</organism>
<reference evidence="6" key="1">
    <citation type="submission" date="2013-07" db="EMBL/GenBank/DDBJ databases">
        <title>The Genome Sequence of Cryptococcus bestiolae CBS10118.</title>
        <authorList>
            <consortium name="The Broad Institute Genome Sequencing Platform"/>
            <person name="Cuomo C."/>
            <person name="Litvintseva A."/>
            <person name="Chen Y."/>
            <person name="Heitman J."/>
            <person name="Sun S."/>
            <person name="Springer D."/>
            <person name="Dromer F."/>
            <person name="Young S.K."/>
            <person name="Zeng Q."/>
            <person name="Gargeya S."/>
            <person name="Fitzgerald M."/>
            <person name="Abouelleil A."/>
            <person name="Alvarado L."/>
            <person name="Berlin A.M."/>
            <person name="Chapman S.B."/>
            <person name="Dewar J."/>
            <person name="Goldberg J."/>
            <person name="Griggs A."/>
            <person name="Gujja S."/>
            <person name="Hansen M."/>
            <person name="Howarth C."/>
            <person name="Imamovic A."/>
            <person name="Larimer J."/>
            <person name="McCowan C."/>
            <person name="Murphy C."/>
            <person name="Pearson M."/>
            <person name="Priest M."/>
            <person name="Roberts A."/>
            <person name="Saif S."/>
            <person name="Shea T."/>
            <person name="Sykes S."/>
            <person name="Wortman J."/>
            <person name="Nusbaum C."/>
            <person name="Birren B."/>
        </authorList>
    </citation>
    <scope>NUCLEOTIDE SEQUENCE [LARGE SCALE GENOMIC DNA]</scope>
    <source>
        <strain evidence="6">CBS 10118</strain>
    </source>
</reference>
<dbReference type="PANTHER" id="PTHR12901:SF10">
    <property type="entry name" value="COENZYME Q-BINDING PROTEIN COQ10, MITOCHONDRIAL"/>
    <property type="match status" value="1"/>
</dbReference>
<evidence type="ECO:0000256" key="2">
    <source>
        <dbReference type="ARBA" id="ARBA00011814"/>
    </source>
</evidence>
<dbReference type="EMBL" id="KI894025">
    <property type="protein sequence ID" value="OCF22550.1"/>
    <property type="molecule type" value="Genomic_DNA"/>
</dbReference>
<accession>A0A1B9FUV1</accession>
<reference evidence="7" key="2">
    <citation type="submission" date="2013-07" db="EMBL/GenBank/DDBJ databases">
        <authorList>
            <consortium name="The Broad Institute Genome Sequencing Platform"/>
            <person name="Cuomo C."/>
            <person name="Litvintseva A."/>
            <person name="Chen Y."/>
            <person name="Heitman J."/>
            <person name="Sun S."/>
            <person name="Springer D."/>
            <person name="Dromer F."/>
            <person name="Young S.K."/>
            <person name="Zeng Q."/>
            <person name="Gargeya S."/>
            <person name="Fitzgerald M."/>
            <person name="Abouelleil A."/>
            <person name="Alvarado L."/>
            <person name="Berlin A.M."/>
            <person name="Chapman S.B."/>
            <person name="Dewar J."/>
            <person name="Goldberg J."/>
            <person name="Griggs A."/>
            <person name="Gujja S."/>
            <person name="Hansen M."/>
            <person name="Howarth C."/>
            <person name="Imamovic A."/>
            <person name="Larimer J."/>
            <person name="McCowan C."/>
            <person name="Murphy C."/>
            <person name="Pearson M."/>
            <person name="Priest M."/>
            <person name="Roberts A."/>
            <person name="Saif S."/>
            <person name="Shea T."/>
            <person name="Sykes S."/>
            <person name="Wortman J."/>
            <person name="Nusbaum C."/>
            <person name="Birren B."/>
        </authorList>
    </citation>
    <scope>NUCLEOTIDE SEQUENCE</scope>
    <source>
        <strain evidence="7">CBS 10118</strain>
    </source>
</reference>
<feature type="region of interest" description="Disordered" evidence="4">
    <location>
        <begin position="1"/>
        <end position="44"/>
    </location>
</feature>
<dbReference type="GeneID" id="30212599"/>
<evidence type="ECO:0000259" key="5">
    <source>
        <dbReference type="Pfam" id="PF03364"/>
    </source>
</evidence>
<feature type="compositionally biased region" description="Polar residues" evidence="4">
    <location>
        <begin position="241"/>
        <end position="257"/>
    </location>
</feature>
<proteinExistence type="inferred from homology"/>
<evidence type="ECO:0000313" key="7">
    <source>
        <dbReference type="EMBL" id="WVW87000.1"/>
    </source>
</evidence>
<evidence type="ECO:0000256" key="4">
    <source>
        <dbReference type="SAM" id="MobiDB-lite"/>
    </source>
</evidence>
<evidence type="ECO:0000313" key="8">
    <source>
        <dbReference type="Proteomes" id="UP000092730"/>
    </source>
</evidence>
<dbReference type="AlphaFoldDB" id="A0A1B9FUV1"/>
<dbReference type="OrthoDB" id="292693at2759"/>
<sequence>MSISSTSTIRPLVRSLTRSHRSIPSPSSSTSPLRAALTSSNPSKCIQQQQIQRRAFFSLPDITKLAGLVPTQSSSSIPNTEGIVSGIETDGEEQRFHARKILPYSQAQLYSLVSDVPSYSSFIPFCNSSTVLSKPHSKSSSSSSNDSDGSIQKRQWKDWAPGSEPFEVLAELAVGFGGLEERYVSRVKGVPFESVTATASSQTPLFKSLITRWSFSPASHLSPHPSNSPFPPSSPSHIRMPNTNSTTPQSDDPNTGPTLLTIDLNFNFANPLHRIASQAVLPKVADKMVEAFEKRCLEVYGKGDQ</sequence>
<dbReference type="RefSeq" id="XP_019043620.1">
    <property type="nucleotide sequence ID" value="XM_019194784.1"/>
</dbReference>
<evidence type="ECO:0000256" key="3">
    <source>
        <dbReference type="ARBA" id="ARBA00024947"/>
    </source>
</evidence>
<feature type="domain" description="Coenzyme Q-binding protein COQ10 START" evidence="5">
    <location>
        <begin position="102"/>
        <end position="293"/>
    </location>
</feature>
<feature type="region of interest" description="Disordered" evidence="4">
    <location>
        <begin position="131"/>
        <end position="155"/>
    </location>
</feature>
<feature type="region of interest" description="Disordered" evidence="4">
    <location>
        <begin position="221"/>
        <end position="257"/>
    </location>
</feature>
<dbReference type="KEGG" id="kbi:30212599"/>
<dbReference type="Pfam" id="PF03364">
    <property type="entry name" value="Polyketide_cyc"/>
    <property type="match status" value="1"/>
</dbReference>
<dbReference type="PANTHER" id="PTHR12901">
    <property type="entry name" value="SPERM PROTEIN HOMOLOG"/>
    <property type="match status" value="1"/>
</dbReference>
<gene>
    <name evidence="6" type="ORF">I302_08200</name>
    <name evidence="7" type="ORF">I302_109056</name>
</gene>
<evidence type="ECO:0000313" key="6">
    <source>
        <dbReference type="EMBL" id="OCF22550.1"/>
    </source>
</evidence>
<dbReference type="InterPro" id="IPR005031">
    <property type="entry name" value="COQ10_START"/>
</dbReference>
<protein>
    <recommendedName>
        <fullName evidence="5">Coenzyme Q-binding protein COQ10 START domain-containing protein</fullName>
    </recommendedName>
</protein>
<keyword evidence="8" id="KW-1185">Reference proteome</keyword>
<reference evidence="6" key="3">
    <citation type="submission" date="2014-01" db="EMBL/GenBank/DDBJ databases">
        <title>Evolution of pathogenesis and genome organization in the Tremellales.</title>
        <authorList>
            <person name="Cuomo C."/>
            <person name="Litvintseva A."/>
            <person name="Heitman J."/>
            <person name="Chen Y."/>
            <person name="Sun S."/>
            <person name="Springer D."/>
            <person name="Dromer F."/>
            <person name="Young S."/>
            <person name="Zeng Q."/>
            <person name="Chapman S."/>
            <person name="Gujja S."/>
            <person name="Saif S."/>
            <person name="Birren B."/>
        </authorList>
    </citation>
    <scope>NUCLEOTIDE SEQUENCE</scope>
    <source>
        <strain evidence="6">CBS 10118</strain>
    </source>
</reference>
<dbReference type="GO" id="GO:0005739">
    <property type="term" value="C:mitochondrion"/>
    <property type="evidence" value="ECO:0007669"/>
    <property type="project" value="TreeGrafter"/>
</dbReference>
<name>A0A1B9FUV1_9TREE</name>
<comment type="subunit">
    <text evidence="2">Interacts with coenzyme Q.</text>
</comment>
<dbReference type="InterPro" id="IPR023393">
    <property type="entry name" value="START-like_dom_sf"/>
</dbReference>
<dbReference type="VEuPathDB" id="FungiDB:I302_08200"/>
<dbReference type="Proteomes" id="UP000092730">
    <property type="component" value="Chromosome 8"/>
</dbReference>
<feature type="compositionally biased region" description="Low complexity" evidence="4">
    <location>
        <begin position="131"/>
        <end position="150"/>
    </location>
</feature>
<comment type="similarity">
    <text evidence="1">Belongs to the COQ10 family.</text>
</comment>
<dbReference type="GO" id="GO:0045333">
    <property type="term" value="P:cellular respiration"/>
    <property type="evidence" value="ECO:0007669"/>
    <property type="project" value="InterPro"/>
</dbReference>